<dbReference type="Gene3D" id="3.30.70.370">
    <property type="match status" value="1"/>
</dbReference>
<dbReference type="InterPro" id="IPR002298">
    <property type="entry name" value="DNA_polymerase_A"/>
</dbReference>
<gene>
    <name evidence="3" type="ORF">THAPSDRAFT_263033</name>
</gene>
<dbReference type="FunFam" id="1.10.150.20:FF:000070">
    <property type="entry name" value="DNA polymerase I, putative"/>
    <property type="match status" value="1"/>
</dbReference>
<dbReference type="InterPro" id="IPR001098">
    <property type="entry name" value="DNA-dir_DNA_pol_A_palm_dom"/>
</dbReference>
<dbReference type="RefSeq" id="XP_002291263.1">
    <property type="nucleotide sequence ID" value="XM_002291227.1"/>
</dbReference>
<keyword evidence="1" id="KW-0235">DNA replication</keyword>
<dbReference type="PANTHER" id="PTHR10133">
    <property type="entry name" value="DNA POLYMERASE I"/>
    <property type="match status" value="1"/>
</dbReference>
<dbReference type="SMART" id="SM00482">
    <property type="entry name" value="POLAc"/>
    <property type="match status" value="1"/>
</dbReference>
<evidence type="ECO:0000259" key="2">
    <source>
        <dbReference type="SMART" id="SM00482"/>
    </source>
</evidence>
<dbReference type="PANTHER" id="PTHR10133:SF27">
    <property type="entry name" value="DNA POLYMERASE NU"/>
    <property type="match status" value="1"/>
</dbReference>
<dbReference type="GO" id="GO:0003677">
    <property type="term" value="F:DNA binding"/>
    <property type="evidence" value="ECO:0007669"/>
    <property type="project" value="InterPro"/>
</dbReference>
<dbReference type="SUPFAM" id="SSF56672">
    <property type="entry name" value="DNA/RNA polymerases"/>
    <property type="match status" value="1"/>
</dbReference>
<dbReference type="Pfam" id="PF00476">
    <property type="entry name" value="DNA_pol_A"/>
    <property type="match status" value="1"/>
</dbReference>
<name>B8C4R5_THAPS</name>
<feature type="non-terminal residue" evidence="3">
    <location>
        <position position="500"/>
    </location>
</feature>
<accession>B8C4R5</accession>
<proteinExistence type="predicted"/>
<evidence type="ECO:0000313" key="4">
    <source>
        <dbReference type="Proteomes" id="UP000001449"/>
    </source>
</evidence>
<reference evidence="3 4" key="1">
    <citation type="journal article" date="2004" name="Science">
        <title>The genome of the diatom Thalassiosira pseudonana: ecology, evolution, and metabolism.</title>
        <authorList>
            <person name="Armbrust E.V."/>
            <person name="Berges J.A."/>
            <person name="Bowler C."/>
            <person name="Green B.R."/>
            <person name="Martinez D."/>
            <person name="Putnam N.H."/>
            <person name="Zhou S."/>
            <person name="Allen A.E."/>
            <person name="Apt K.E."/>
            <person name="Bechner M."/>
            <person name="Brzezinski M.A."/>
            <person name="Chaal B.K."/>
            <person name="Chiovitti A."/>
            <person name="Davis A.K."/>
            <person name="Demarest M.S."/>
            <person name="Detter J.C."/>
            <person name="Glavina T."/>
            <person name="Goodstein D."/>
            <person name="Hadi M.Z."/>
            <person name="Hellsten U."/>
            <person name="Hildebrand M."/>
            <person name="Jenkins B.D."/>
            <person name="Jurka J."/>
            <person name="Kapitonov V.V."/>
            <person name="Kroger N."/>
            <person name="Lau W.W."/>
            <person name="Lane T.W."/>
            <person name="Larimer F.W."/>
            <person name="Lippmeier J.C."/>
            <person name="Lucas S."/>
            <person name="Medina M."/>
            <person name="Montsant A."/>
            <person name="Obornik M."/>
            <person name="Parker M.S."/>
            <person name="Palenik B."/>
            <person name="Pazour G.J."/>
            <person name="Richardson P.M."/>
            <person name="Rynearson T.A."/>
            <person name="Saito M.A."/>
            <person name="Schwartz D.C."/>
            <person name="Thamatrakoln K."/>
            <person name="Valentin K."/>
            <person name="Vardi A."/>
            <person name="Wilkerson F.P."/>
            <person name="Rokhsar D.S."/>
        </authorList>
    </citation>
    <scope>NUCLEOTIDE SEQUENCE [LARGE SCALE GENOMIC DNA]</scope>
    <source>
        <strain evidence="3 4">CCMP1335</strain>
    </source>
</reference>
<keyword evidence="3" id="KW-0808">Transferase</keyword>
<dbReference type="FunFam" id="1.20.1060.10:FF:000008">
    <property type="entry name" value="Mitochondrial DNA polymerase I protein A, putative"/>
    <property type="match status" value="1"/>
</dbReference>
<keyword evidence="3" id="KW-0548">Nucleotidyltransferase</keyword>
<dbReference type="GeneID" id="7446364"/>
<dbReference type="GO" id="GO:0006261">
    <property type="term" value="P:DNA-templated DNA replication"/>
    <property type="evidence" value="ECO:0007669"/>
    <property type="project" value="InterPro"/>
</dbReference>
<protein>
    <submittedName>
        <fullName evidence="3">DNA polymerase</fullName>
        <ecNumber evidence="3">2.7.7.7</ecNumber>
    </submittedName>
</protein>
<dbReference type="KEGG" id="tps:THAPSDRAFT_263033"/>
<dbReference type="OMA" id="PIFAMME"/>
<dbReference type="InParanoid" id="B8C4R5"/>
<dbReference type="EMBL" id="CM000643">
    <property type="protein sequence ID" value="EED91370.1"/>
    <property type="molecule type" value="Genomic_DNA"/>
</dbReference>
<dbReference type="STRING" id="35128.B8C4R5"/>
<dbReference type="CDD" id="cd08638">
    <property type="entry name" value="DNA_pol_A_theta"/>
    <property type="match status" value="1"/>
</dbReference>
<evidence type="ECO:0000313" key="3">
    <source>
        <dbReference type="EMBL" id="EED91370.1"/>
    </source>
</evidence>
<keyword evidence="4" id="KW-1185">Reference proteome</keyword>
<dbReference type="eggNOG" id="KOG0950">
    <property type="taxonomic scope" value="Eukaryota"/>
</dbReference>
<dbReference type="PRINTS" id="PR00868">
    <property type="entry name" value="DNAPOLI"/>
</dbReference>
<dbReference type="HOGENOM" id="CLU_004675_2_1_1"/>
<dbReference type="GO" id="GO:0006302">
    <property type="term" value="P:double-strand break repair"/>
    <property type="evidence" value="ECO:0000318"/>
    <property type="project" value="GO_Central"/>
</dbReference>
<dbReference type="PaxDb" id="35128-Thaps263033"/>
<dbReference type="GO" id="GO:0003887">
    <property type="term" value="F:DNA-directed DNA polymerase activity"/>
    <property type="evidence" value="ECO:0000318"/>
    <property type="project" value="GO_Central"/>
</dbReference>
<sequence length="500" mass="56780">MLRADATDAELEFDNFKEGFEHLRPRLQHPDLQDLSIIAQGLSDAINNLAFLNALYPLMNRQLIDRDLLPSLENIEAPVQSILAAMECRGVAFYPNHLKRNEAQANERIEALEAQARTITNDSSFLLSSPQQISNYLYDILKMKVPSGLVQKTKSQRSTSEETLQALKAASNGSPHPIIDVILEFRTLNKLLTTYIKPLPTFCLPQRIHPQWSECAVRTGRLSCRQPNLQQVPKDDGASVRRSFVPSKKETMCLFACDYSQKEVRILAHMSGDKALISLFQMDANVDIYKQMSSLIRNKPVESITAQERAQFKQVTLALLYGMSPNQVAKKLNITKSQAIQMMNDFFRRFQGVKNWMEDTKEFARRNHYVVTIAGRRRYLDGIDSDDNGAKAQAERQAINTVIQGSAADLMKCSMINIAENLQRWQEDNSSNGTSSRPRILLQIHDELVLELNFVETDIRRLQAIATKSLTRDCEEYFHLKVPLLLTCSCGMSWHGMKAI</sequence>
<dbReference type="Proteomes" id="UP000001449">
    <property type="component" value="Chromosome 6"/>
</dbReference>
<dbReference type="Gene3D" id="1.20.1060.10">
    <property type="entry name" value="Taq DNA Polymerase, Chain T, domain 4"/>
    <property type="match status" value="1"/>
</dbReference>
<dbReference type="InterPro" id="IPR043502">
    <property type="entry name" value="DNA/RNA_pol_sf"/>
</dbReference>
<dbReference type="EC" id="2.7.7.7" evidence="3"/>
<dbReference type="Gene3D" id="1.10.150.20">
    <property type="entry name" value="5' to 3' exonuclease, C-terminal subdomain"/>
    <property type="match status" value="1"/>
</dbReference>
<dbReference type="AlphaFoldDB" id="B8C4R5"/>
<reference evidence="3 4" key="2">
    <citation type="journal article" date="2008" name="Nature">
        <title>The Phaeodactylum genome reveals the evolutionary history of diatom genomes.</title>
        <authorList>
            <person name="Bowler C."/>
            <person name="Allen A.E."/>
            <person name="Badger J.H."/>
            <person name="Grimwood J."/>
            <person name="Jabbari K."/>
            <person name="Kuo A."/>
            <person name="Maheswari U."/>
            <person name="Martens C."/>
            <person name="Maumus F."/>
            <person name="Otillar R.P."/>
            <person name="Rayko E."/>
            <person name="Salamov A."/>
            <person name="Vandepoele K."/>
            <person name="Beszteri B."/>
            <person name="Gruber A."/>
            <person name="Heijde M."/>
            <person name="Katinka M."/>
            <person name="Mock T."/>
            <person name="Valentin K."/>
            <person name="Verret F."/>
            <person name="Berges J.A."/>
            <person name="Brownlee C."/>
            <person name="Cadoret J.P."/>
            <person name="Chiovitti A."/>
            <person name="Choi C.J."/>
            <person name="Coesel S."/>
            <person name="De Martino A."/>
            <person name="Detter J.C."/>
            <person name="Durkin C."/>
            <person name="Falciatore A."/>
            <person name="Fournet J."/>
            <person name="Haruta M."/>
            <person name="Huysman M.J."/>
            <person name="Jenkins B.D."/>
            <person name="Jiroutova K."/>
            <person name="Jorgensen R.E."/>
            <person name="Joubert Y."/>
            <person name="Kaplan A."/>
            <person name="Kroger N."/>
            <person name="Kroth P.G."/>
            <person name="La Roche J."/>
            <person name="Lindquist E."/>
            <person name="Lommer M."/>
            <person name="Martin-Jezequel V."/>
            <person name="Lopez P.J."/>
            <person name="Lucas S."/>
            <person name="Mangogna M."/>
            <person name="McGinnis K."/>
            <person name="Medlin L.K."/>
            <person name="Montsant A."/>
            <person name="Oudot-Le Secq M.P."/>
            <person name="Napoli C."/>
            <person name="Obornik M."/>
            <person name="Parker M.S."/>
            <person name="Petit J.L."/>
            <person name="Porcel B.M."/>
            <person name="Poulsen N."/>
            <person name="Robison M."/>
            <person name="Rychlewski L."/>
            <person name="Rynearson T.A."/>
            <person name="Schmutz J."/>
            <person name="Shapiro H."/>
            <person name="Siaut M."/>
            <person name="Stanley M."/>
            <person name="Sussman M.R."/>
            <person name="Taylor A.R."/>
            <person name="Vardi A."/>
            <person name="von Dassow P."/>
            <person name="Vyverman W."/>
            <person name="Willis A."/>
            <person name="Wyrwicz L.S."/>
            <person name="Rokhsar D.S."/>
            <person name="Weissenbach J."/>
            <person name="Armbrust E.V."/>
            <person name="Green B.R."/>
            <person name="Van de Peer Y."/>
            <person name="Grigoriev I.V."/>
        </authorList>
    </citation>
    <scope>NUCLEOTIDE SEQUENCE [LARGE SCALE GENOMIC DNA]</scope>
    <source>
        <strain evidence="3 4">CCMP1335</strain>
    </source>
</reference>
<organism evidence="3 4">
    <name type="scientific">Thalassiosira pseudonana</name>
    <name type="common">Marine diatom</name>
    <name type="synonym">Cyclotella nana</name>
    <dbReference type="NCBI Taxonomy" id="35128"/>
    <lineage>
        <taxon>Eukaryota</taxon>
        <taxon>Sar</taxon>
        <taxon>Stramenopiles</taxon>
        <taxon>Ochrophyta</taxon>
        <taxon>Bacillariophyta</taxon>
        <taxon>Coscinodiscophyceae</taxon>
        <taxon>Thalassiosirophycidae</taxon>
        <taxon>Thalassiosirales</taxon>
        <taxon>Thalassiosiraceae</taxon>
        <taxon>Thalassiosira</taxon>
    </lineage>
</organism>
<evidence type="ECO:0000256" key="1">
    <source>
        <dbReference type="ARBA" id="ARBA00022705"/>
    </source>
</evidence>
<feature type="domain" description="DNA-directed DNA polymerase family A palm" evidence="2">
    <location>
        <begin position="237"/>
        <end position="456"/>
    </location>
</feature>